<keyword evidence="3 7" id="KW-0813">Transport</keyword>
<feature type="transmembrane region" description="Helical" evidence="9">
    <location>
        <begin position="185"/>
        <end position="206"/>
    </location>
</feature>
<dbReference type="NCBIfam" id="TIGR00879">
    <property type="entry name" value="SP"/>
    <property type="match status" value="1"/>
</dbReference>
<reference evidence="11" key="1">
    <citation type="journal article" date="2019" name="Beilstein J. Org. Chem.">
        <title>Nanangenines: drimane sesquiterpenoids as the dominant metabolite cohort of a novel Australian fungus, Aspergillus nanangensis.</title>
        <authorList>
            <person name="Lacey H.J."/>
            <person name="Gilchrist C.L.M."/>
            <person name="Crombie A."/>
            <person name="Kalaitzis J.A."/>
            <person name="Vuong D."/>
            <person name="Rutledge P.J."/>
            <person name="Turner P."/>
            <person name="Pitt J.I."/>
            <person name="Lacey E."/>
            <person name="Chooi Y.H."/>
            <person name="Piggott A.M."/>
        </authorList>
    </citation>
    <scope>NUCLEOTIDE SEQUENCE</scope>
    <source>
        <strain evidence="11">MST-FP2251</strain>
    </source>
</reference>
<dbReference type="InterPro" id="IPR036259">
    <property type="entry name" value="MFS_trans_sf"/>
</dbReference>
<keyword evidence="12" id="KW-1185">Reference proteome</keyword>
<evidence type="ECO:0000259" key="10">
    <source>
        <dbReference type="PROSITE" id="PS50850"/>
    </source>
</evidence>
<dbReference type="Proteomes" id="UP001194746">
    <property type="component" value="Unassembled WGS sequence"/>
</dbReference>
<dbReference type="AlphaFoldDB" id="A0AAD4CZD6"/>
<gene>
    <name evidence="11" type="ORF">FE257_000184</name>
</gene>
<name>A0AAD4CZD6_ASPNN</name>
<evidence type="ECO:0000256" key="2">
    <source>
        <dbReference type="ARBA" id="ARBA00010992"/>
    </source>
</evidence>
<dbReference type="EMBL" id="VCAU01000001">
    <property type="protein sequence ID" value="KAF9895281.1"/>
    <property type="molecule type" value="Genomic_DNA"/>
</dbReference>
<feature type="transmembrane region" description="Helical" evidence="9">
    <location>
        <begin position="96"/>
        <end position="117"/>
    </location>
</feature>
<feature type="transmembrane region" description="Helical" evidence="9">
    <location>
        <begin position="123"/>
        <end position="142"/>
    </location>
</feature>
<keyword evidence="4 9" id="KW-0812">Transmembrane</keyword>
<dbReference type="PANTHER" id="PTHR48022:SF45">
    <property type="entry name" value="MAJOR FACILITATOR SUPERFAMILY (MFS) PROFILE DOMAIN-CONTAINING PROTEIN-RELATED"/>
    <property type="match status" value="1"/>
</dbReference>
<dbReference type="SUPFAM" id="SSF103473">
    <property type="entry name" value="MFS general substrate transporter"/>
    <property type="match status" value="1"/>
</dbReference>
<dbReference type="GO" id="GO:0005351">
    <property type="term" value="F:carbohydrate:proton symporter activity"/>
    <property type="evidence" value="ECO:0007669"/>
    <property type="project" value="TreeGrafter"/>
</dbReference>
<evidence type="ECO:0000256" key="3">
    <source>
        <dbReference type="ARBA" id="ARBA00022448"/>
    </source>
</evidence>
<dbReference type="InterPro" id="IPR020846">
    <property type="entry name" value="MFS_dom"/>
</dbReference>
<dbReference type="InterPro" id="IPR005829">
    <property type="entry name" value="Sugar_transporter_CS"/>
</dbReference>
<dbReference type="PANTHER" id="PTHR48022">
    <property type="entry name" value="PLASTIDIC GLUCOSE TRANSPORTER 4"/>
    <property type="match status" value="1"/>
</dbReference>
<evidence type="ECO:0000256" key="5">
    <source>
        <dbReference type="ARBA" id="ARBA00022989"/>
    </source>
</evidence>
<dbReference type="FunFam" id="1.20.1250.20:FF:000090">
    <property type="entry name" value="MFS sugar transporter, putative"/>
    <property type="match status" value="1"/>
</dbReference>
<evidence type="ECO:0000256" key="8">
    <source>
        <dbReference type="SAM" id="MobiDB-lite"/>
    </source>
</evidence>
<dbReference type="InterPro" id="IPR050360">
    <property type="entry name" value="MFS_Sugar_Transporters"/>
</dbReference>
<evidence type="ECO:0000256" key="4">
    <source>
        <dbReference type="ARBA" id="ARBA00022692"/>
    </source>
</evidence>
<dbReference type="PROSITE" id="PS00216">
    <property type="entry name" value="SUGAR_TRANSPORT_1"/>
    <property type="match status" value="1"/>
</dbReference>
<sequence>MKLLEGRSMRLAQTMLVVFPSFMLFGYNQVGVGGLLSFSDWIKTFPEIDTSDKTAGATSQNALVQGTYVASFTLGALAGAFSCSGLGDWLGRRKSIFIGALLTLVGEIISCSSFTLAQLTVGRIIIGLGVGILSTIVPVWQSECSPAVNRGQHVVVDGIFITSGYALSSWVSYGFSHIQESSVSWRFPLALPAFFSLILLASVFLFPESPRWLVRVGRREEAAAALSRTRGDGADDVIIQHEVASIEHSLEESARTAATMRDIFTMGDGKLFYRFMLCIGLQFWIHMCGANVISTYISQIIQNNLGMSAELSRILGACALTWKCMASFVAFFTIDRFGRRKLFMFTGVGLTCCMTGLAITNSFPNTNQPAAIFSVLLMFLYNFFFPIGFLGTSFLYCTEVAPTRLRVAMTSIATANHWMWNFVVQMITPIALGTIGYKYYIVYACIAVCFPITVFFFYPETMGQRLEKLEHLFARDMGVFETVSAANRMAKFPECEDTSDEEVGKQKMEHVEDSEDEKREA</sequence>
<feature type="region of interest" description="Disordered" evidence="8">
    <location>
        <begin position="494"/>
        <end position="521"/>
    </location>
</feature>
<feature type="transmembrane region" description="Helical" evidence="9">
    <location>
        <begin position="418"/>
        <end position="435"/>
    </location>
</feature>
<comment type="subcellular location">
    <subcellularLocation>
        <location evidence="1">Membrane</location>
        <topology evidence="1">Multi-pass membrane protein</topology>
    </subcellularLocation>
</comment>
<reference evidence="11" key="2">
    <citation type="submission" date="2020-02" db="EMBL/GenBank/DDBJ databases">
        <authorList>
            <person name="Gilchrist C.L.M."/>
            <person name="Chooi Y.-H."/>
        </authorList>
    </citation>
    <scope>NUCLEOTIDE SEQUENCE</scope>
    <source>
        <strain evidence="11">MST-FP2251</strain>
    </source>
</reference>
<protein>
    <recommendedName>
        <fullName evidence="10">Major facilitator superfamily (MFS) profile domain-containing protein</fullName>
    </recommendedName>
</protein>
<dbReference type="InterPro" id="IPR005828">
    <property type="entry name" value="MFS_sugar_transport-like"/>
</dbReference>
<feature type="transmembrane region" description="Helical" evidence="9">
    <location>
        <begin position="271"/>
        <end position="294"/>
    </location>
</feature>
<dbReference type="InterPro" id="IPR003663">
    <property type="entry name" value="Sugar/inositol_transpt"/>
</dbReference>
<evidence type="ECO:0000256" key="7">
    <source>
        <dbReference type="RuleBase" id="RU003346"/>
    </source>
</evidence>
<keyword evidence="6 9" id="KW-0472">Membrane</keyword>
<evidence type="ECO:0000256" key="9">
    <source>
        <dbReference type="SAM" id="Phobius"/>
    </source>
</evidence>
<organism evidence="11 12">
    <name type="scientific">Aspergillus nanangensis</name>
    <dbReference type="NCBI Taxonomy" id="2582783"/>
    <lineage>
        <taxon>Eukaryota</taxon>
        <taxon>Fungi</taxon>
        <taxon>Dikarya</taxon>
        <taxon>Ascomycota</taxon>
        <taxon>Pezizomycotina</taxon>
        <taxon>Eurotiomycetes</taxon>
        <taxon>Eurotiomycetidae</taxon>
        <taxon>Eurotiales</taxon>
        <taxon>Aspergillaceae</taxon>
        <taxon>Aspergillus</taxon>
        <taxon>Aspergillus subgen. Circumdati</taxon>
    </lineage>
</organism>
<evidence type="ECO:0000313" key="12">
    <source>
        <dbReference type="Proteomes" id="UP001194746"/>
    </source>
</evidence>
<keyword evidence="5 9" id="KW-1133">Transmembrane helix</keyword>
<dbReference type="Pfam" id="PF00083">
    <property type="entry name" value="Sugar_tr"/>
    <property type="match status" value="1"/>
</dbReference>
<feature type="transmembrane region" description="Helical" evidence="9">
    <location>
        <begin position="341"/>
        <end position="359"/>
    </location>
</feature>
<evidence type="ECO:0000256" key="1">
    <source>
        <dbReference type="ARBA" id="ARBA00004141"/>
    </source>
</evidence>
<comment type="caution">
    <text evidence="11">The sequence shown here is derived from an EMBL/GenBank/DDBJ whole genome shotgun (WGS) entry which is preliminary data.</text>
</comment>
<dbReference type="GO" id="GO:0016020">
    <property type="term" value="C:membrane"/>
    <property type="evidence" value="ECO:0007669"/>
    <property type="project" value="UniProtKB-SubCell"/>
</dbReference>
<feature type="transmembrane region" description="Helical" evidence="9">
    <location>
        <begin position="314"/>
        <end position="334"/>
    </location>
</feature>
<feature type="transmembrane region" description="Helical" evidence="9">
    <location>
        <begin position="68"/>
        <end position="89"/>
    </location>
</feature>
<feature type="transmembrane region" description="Helical" evidence="9">
    <location>
        <begin position="441"/>
        <end position="458"/>
    </location>
</feature>
<evidence type="ECO:0000256" key="6">
    <source>
        <dbReference type="ARBA" id="ARBA00023136"/>
    </source>
</evidence>
<feature type="transmembrane region" description="Helical" evidence="9">
    <location>
        <begin position="154"/>
        <end position="173"/>
    </location>
</feature>
<feature type="transmembrane region" description="Helical" evidence="9">
    <location>
        <begin position="12"/>
        <end position="30"/>
    </location>
</feature>
<dbReference type="PROSITE" id="PS50850">
    <property type="entry name" value="MFS"/>
    <property type="match status" value="1"/>
</dbReference>
<feature type="transmembrane region" description="Helical" evidence="9">
    <location>
        <begin position="371"/>
        <end position="397"/>
    </location>
</feature>
<evidence type="ECO:0000313" key="11">
    <source>
        <dbReference type="EMBL" id="KAF9895281.1"/>
    </source>
</evidence>
<feature type="domain" description="Major facilitator superfamily (MFS) profile" evidence="10">
    <location>
        <begin position="14"/>
        <end position="462"/>
    </location>
</feature>
<comment type="similarity">
    <text evidence="2 7">Belongs to the major facilitator superfamily. Sugar transporter (TC 2.A.1.1) family.</text>
</comment>
<dbReference type="Gene3D" id="1.20.1250.20">
    <property type="entry name" value="MFS general substrate transporter like domains"/>
    <property type="match status" value="1"/>
</dbReference>
<proteinExistence type="inferred from homology"/>
<feature type="compositionally biased region" description="Basic and acidic residues" evidence="8">
    <location>
        <begin position="502"/>
        <end position="521"/>
    </location>
</feature>
<accession>A0AAD4CZD6</accession>